<evidence type="ECO:0000313" key="4">
    <source>
        <dbReference type="Proteomes" id="UP000183952"/>
    </source>
</evidence>
<evidence type="ECO:0000313" key="3">
    <source>
        <dbReference type="EMBL" id="SHK07837.1"/>
    </source>
</evidence>
<dbReference type="PANTHER" id="PTHR36435">
    <property type="entry name" value="SLR1288 PROTEIN"/>
    <property type="match status" value="1"/>
</dbReference>
<accession>A0A1M6PIU3</accession>
<evidence type="ECO:0000259" key="2">
    <source>
        <dbReference type="Pfam" id="PF02517"/>
    </source>
</evidence>
<dbReference type="Pfam" id="PF02517">
    <property type="entry name" value="Rce1-like"/>
    <property type="match status" value="1"/>
</dbReference>
<gene>
    <name evidence="3" type="ORF">SAMN02745248_01717</name>
</gene>
<feature type="domain" description="CAAX prenyl protease 2/Lysostaphin resistance protein A-like" evidence="2">
    <location>
        <begin position="128"/>
        <end position="213"/>
    </location>
</feature>
<protein>
    <recommendedName>
        <fullName evidence="2">CAAX prenyl protease 2/Lysostaphin resistance protein A-like domain-containing protein</fullName>
    </recommendedName>
</protein>
<dbReference type="STRING" id="1121331.SAMN02745248_01717"/>
<reference evidence="3 4" key="1">
    <citation type="submission" date="2016-11" db="EMBL/GenBank/DDBJ databases">
        <authorList>
            <person name="Jaros S."/>
            <person name="Januszkiewicz K."/>
            <person name="Wedrychowicz H."/>
        </authorList>
    </citation>
    <scope>NUCLEOTIDE SEQUENCE [LARGE SCALE GENOMIC DNA]</scope>
    <source>
        <strain evidence="3 4">DSM 3090</strain>
    </source>
</reference>
<dbReference type="GO" id="GO:0004175">
    <property type="term" value="F:endopeptidase activity"/>
    <property type="evidence" value="ECO:0007669"/>
    <property type="project" value="UniProtKB-ARBA"/>
</dbReference>
<dbReference type="OrthoDB" id="2035856at2"/>
<sequence>MKRIFKSNLLFLSLTISFILFQKALPIILKLVKTNDIYSMIYPIQLVGTFIFLWLPAIIYILIHKNKSNYSIKESLKLKKTGFNNLAFSFLAFLCLEPIAMFLNTISTYFIPNNVGDFVSTLSSNGSVAMLFFTIAIVPAIGEELVFRGIIADGYKTRTLTTIALINGLLFGIFHMNPCQFLYAFVLGVVFTYVVEYTGSIFCSMLIHFLFNGFSCTMAIIAMSNPDLFSEEVTKAASNAMSFSKLAFLFIIAMISSILLYMILKKLRFINRYDEKKTLRFHVIELVEDTTADEFVEMPPKKAMKIAYLPLAISIGLYIGFVFKYYIIDLLM</sequence>
<keyword evidence="1" id="KW-1133">Transmembrane helix</keyword>
<dbReference type="GO" id="GO:0080120">
    <property type="term" value="P:CAAX-box protein maturation"/>
    <property type="evidence" value="ECO:0007669"/>
    <property type="project" value="UniProtKB-ARBA"/>
</dbReference>
<dbReference type="InterPro" id="IPR003675">
    <property type="entry name" value="Rce1/LyrA-like_dom"/>
</dbReference>
<keyword evidence="4" id="KW-1185">Reference proteome</keyword>
<dbReference type="RefSeq" id="WP_072903685.1">
    <property type="nucleotide sequence ID" value="NZ_FRAD01000013.1"/>
</dbReference>
<proteinExistence type="predicted"/>
<feature type="transmembrane region" description="Helical" evidence="1">
    <location>
        <begin position="243"/>
        <end position="264"/>
    </location>
</feature>
<feature type="transmembrane region" description="Helical" evidence="1">
    <location>
        <begin position="306"/>
        <end position="328"/>
    </location>
</feature>
<keyword evidence="1" id="KW-0472">Membrane</keyword>
<name>A0A1M6PIU3_9CLOT</name>
<dbReference type="InterPro" id="IPR052710">
    <property type="entry name" value="CAAX_protease"/>
</dbReference>
<dbReference type="PANTHER" id="PTHR36435:SF1">
    <property type="entry name" value="CAAX AMINO TERMINAL PROTEASE FAMILY PROTEIN"/>
    <property type="match status" value="1"/>
</dbReference>
<evidence type="ECO:0000256" key="1">
    <source>
        <dbReference type="SAM" id="Phobius"/>
    </source>
</evidence>
<feature type="transmembrane region" description="Helical" evidence="1">
    <location>
        <begin position="42"/>
        <end position="63"/>
    </location>
</feature>
<keyword evidence="1" id="KW-0812">Transmembrane</keyword>
<feature type="transmembrane region" description="Helical" evidence="1">
    <location>
        <begin position="159"/>
        <end position="175"/>
    </location>
</feature>
<organism evidence="3 4">
    <name type="scientific">Hathewaya proteolytica DSM 3090</name>
    <dbReference type="NCBI Taxonomy" id="1121331"/>
    <lineage>
        <taxon>Bacteria</taxon>
        <taxon>Bacillati</taxon>
        <taxon>Bacillota</taxon>
        <taxon>Clostridia</taxon>
        <taxon>Eubacteriales</taxon>
        <taxon>Clostridiaceae</taxon>
        <taxon>Hathewaya</taxon>
    </lineage>
</organism>
<dbReference type="Proteomes" id="UP000183952">
    <property type="component" value="Unassembled WGS sequence"/>
</dbReference>
<feature type="transmembrane region" description="Helical" evidence="1">
    <location>
        <begin position="83"/>
        <end position="106"/>
    </location>
</feature>
<feature type="transmembrane region" description="Helical" evidence="1">
    <location>
        <begin position="126"/>
        <end position="147"/>
    </location>
</feature>
<dbReference type="AlphaFoldDB" id="A0A1M6PIU3"/>
<dbReference type="EMBL" id="FRAD01000013">
    <property type="protein sequence ID" value="SHK07837.1"/>
    <property type="molecule type" value="Genomic_DNA"/>
</dbReference>